<evidence type="ECO:0000259" key="6">
    <source>
        <dbReference type="PROSITE" id="PS50262"/>
    </source>
</evidence>
<comment type="subcellular location">
    <subcellularLocation>
        <location evidence="1">Membrane</location>
    </subcellularLocation>
</comment>
<evidence type="ECO:0000256" key="2">
    <source>
        <dbReference type="ARBA" id="ARBA00022692"/>
    </source>
</evidence>
<evidence type="ECO:0000313" key="7">
    <source>
        <dbReference type="EMBL" id="PVD18773.1"/>
    </source>
</evidence>
<name>A0A2T7NC72_POMCA</name>
<dbReference type="SUPFAM" id="SSF81321">
    <property type="entry name" value="Family A G protein-coupled receptor-like"/>
    <property type="match status" value="1"/>
</dbReference>
<keyword evidence="2 5" id="KW-0812">Transmembrane</keyword>
<dbReference type="Proteomes" id="UP000245119">
    <property type="component" value="Linkage Group LG14"/>
</dbReference>
<dbReference type="PANTHER" id="PTHR46641:SF25">
    <property type="entry name" value="CNMAMIDE RECEPTOR-RELATED"/>
    <property type="match status" value="1"/>
</dbReference>
<feature type="transmembrane region" description="Helical" evidence="5">
    <location>
        <begin position="60"/>
        <end position="83"/>
    </location>
</feature>
<evidence type="ECO:0000256" key="5">
    <source>
        <dbReference type="SAM" id="Phobius"/>
    </source>
</evidence>
<dbReference type="InterPro" id="IPR000276">
    <property type="entry name" value="GPCR_Rhodpsn"/>
</dbReference>
<dbReference type="GO" id="GO:0016020">
    <property type="term" value="C:membrane"/>
    <property type="evidence" value="ECO:0007669"/>
    <property type="project" value="UniProtKB-SubCell"/>
</dbReference>
<evidence type="ECO:0000256" key="4">
    <source>
        <dbReference type="ARBA" id="ARBA00023136"/>
    </source>
</evidence>
<comment type="caution">
    <text evidence="7">The sequence shown here is derived from an EMBL/GenBank/DDBJ whole genome shotgun (WGS) entry which is preliminary data.</text>
</comment>
<feature type="transmembrane region" description="Helical" evidence="5">
    <location>
        <begin position="95"/>
        <end position="116"/>
    </location>
</feature>
<feature type="transmembrane region" description="Helical" evidence="5">
    <location>
        <begin position="122"/>
        <end position="150"/>
    </location>
</feature>
<dbReference type="InterPro" id="IPR017452">
    <property type="entry name" value="GPCR_Rhodpsn_7TM"/>
</dbReference>
<reference evidence="7 8" key="1">
    <citation type="submission" date="2018-04" db="EMBL/GenBank/DDBJ databases">
        <title>The genome of golden apple snail Pomacea canaliculata provides insight into stress tolerance and invasive adaptation.</title>
        <authorList>
            <person name="Liu C."/>
            <person name="Liu B."/>
            <person name="Ren Y."/>
            <person name="Zhang Y."/>
            <person name="Wang H."/>
            <person name="Li S."/>
            <person name="Jiang F."/>
            <person name="Yin L."/>
            <person name="Zhang G."/>
            <person name="Qian W."/>
            <person name="Fan W."/>
        </authorList>
    </citation>
    <scope>NUCLEOTIDE SEQUENCE [LARGE SCALE GENOMIC DNA]</scope>
    <source>
        <strain evidence="7">SZHN2017</strain>
        <tissue evidence="7">Muscle</tissue>
    </source>
</reference>
<dbReference type="Gene3D" id="1.20.1070.10">
    <property type="entry name" value="Rhodopsin 7-helix transmembrane proteins"/>
    <property type="match status" value="1"/>
</dbReference>
<keyword evidence="3 5" id="KW-1133">Transmembrane helix</keyword>
<evidence type="ECO:0000313" key="8">
    <source>
        <dbReference type="Proteomes" id="UP000245119"/>
    </source>
</evidence>
<gene>
    <name evidence="7" type="ORF">C0Q70_21325</name>
</gene>
<dbReference type="GO" id="GO:0004930">
    <property type="term" value="F:G protein-coupled receptor activity"/>
    <property type="evidence" value="ECO:0007669"/>
    <property type="project" value="InterPro"/>
</dbReference>
<keyword evidence="4 5" id="KW-0472">Membrane</keyword>
<dbReference type="AlphaFoldDB" id="A0A2T7NC72"/>
<dbReference type="PANTHER" id="PTHR46641">
    <property type="entry name" value="FMRFAMIDE RECEPTOR-RELATED"/>
    <property type="match status" value="1"/>
</dbReference>
<dbReference type="EMBL" id="PZQS01000014">
    <property type="protein sequence ID" value="PVD18773.1"/>
    <property type="molecule type" value="Genomic_DNA"/>
</dbReference>
<protein>
    <recommendedName>
        <fullName evidence="6">G-protein coupled receptors family 1 profile domain-containing protein</fullName>
    </recommendedName>
</protein>
<dbReference type="Pfam" id="PF00001">
    <property type="entry name" value="7tm_1"/>
    <property type="match status" value="1"/>
</dbReference>
<evidence type="ECO:0000256" key="3">
    <source>
        <dbReference type="ARBA" id="ARBA00022989"/>
    </source>
</evidence>
<feature type="domain" description="G-protein coupled receptors family 1 profile" evidence="6">
    <location>
        <begin position="75"/>
        <end position="164"/>
    </location>
</feature>
<sequence length="232" mass="26339">MERGVHLHNFSSTDSNDGDGDVGWSNTTIYVYNLINSTTGNDTNSFIQQPPLVIQILGRVYIISVPTIIILGVIGNILAFCIFASKSLRRTSCSIYLAARSFSDSGFLVSLFISWLGDALKIPIIHVTVMCQLVIFTSYFFAFLSVWLVVFITMENYIRICHPFSVAKFCNVQKKYFQTLRSSPRGLISKPTFHIRIERQCIFPHEWMRIRLHRADGLLLPTSMEILTTSVD</sequence>
<proteinExistence type="predicted"/>
<dbReference type="OrthoDB" id="9990906at2759"/>
<accession>A0A2T7NC72</accession>
<evidence type="ECO:0000256" key="1">
    <source>
        <dbReference type="ARBA" id="ARBA00004370"/>
    </source>
</evidence>
<dbReference type="PROSITE" id="PS50262">
    <property type="entry name" value="G_PROTEIN_RECEP_F1_2"/>
    <property type="match status" value="1"/>
</dbReference>
<organism evidence="7 8">
    <name type="scientific">Pomacea canaliculata</name>
    <name type="common">Golden apple snail</name>
    <dbReference type="NCBI Taxonomy" id="400727"/>
    <lineage>
        <taxon>Eukaryota</taxon>
        <taxon>Metazoa</taxon>
        <taxon>Spiralia</taxon>
        <taxon>Lophotrochozoa</taxon>
        <taxon>Mollusca</taxon>
        <taxon>Gastropoda</taxon>
        <taxon>Caenogastropoda</taxon>
        <taxon>Architaenioglossa</taxon>
        <taxon>Ampullarioidea</taxon>
        <taxon>Ampullariidae</taxon>
        <taxon>Pomacea</taxon>
    </lineage>
</organism>
<keyword evidence="8" id="KW-1185">Reference proteome</keyword>
<dbReference type="InterPro" id="IPR052954">
    <property type="entry name" value="GPCR-Ligand_Int"/>
</dbReference>